<keyword evidence="1" id="KW-1133">Transmembrane helix</keyword>
<feature type="transmembrane region" description="Helical" evidence="1">
    <location>
        <begin position="80"/>
        <end position="101"/>
    </location>
</feature>
<sequence>MTAIDMDSLRSRTAIGLIALPVASILFTLGFACAVPLAAFAAIAATSSNRRDALAAIGAAWLANQAWGFVFRHYPMDWQTFAWGGALGVIAVLSCEAAGAATRQLTGVVGACAAFLAAFLVYEGSLIAIDLVADQNAEDFSATTVLRIFLINACAFGGLWALKILFKGMSFARKVSETLASRQI</sequence>
<feature type="transmembrane region" description="Helical" evidence="1">
    <location>
        <begin position="15"/>
        <end position="41"/>
    </location>
</feature>
<reference evidence="2" key="1">
    <citation type="journal article" date="2023" name="Int. J. Syst. Evol. Microbiol.">
        <title>Methylocystis iwaonis sp. nov., a type II methane-oxidizing bacterium from surface soil of a rice paddy field in Japan, and emended description of the genus Methylocystis (ex Whittenbury et al. 1970) Bowman et al. 1993.</title>
        <authorList>
            <person name="Kaise H."/>
            <person name="Sawadogo J.B."/>
            <person name="Alam M.S."/>
            <person name="Ueno C."/>
            <person name="Dianou D."/>
            <person name="Shinjo R."/>
            <person name="Asakawa S."/>
        </authorList>
    </citation>
    <scope>NUCLEOTIDE SEQUENCE</scope>
    <source>
        <strain evidence="2">LMG27198</strain>
    </source>
</reference>
<evidence type="ECO:0000256" key="1">
    <source>
        <dbReference type="SAM" id="Phobius"/>
    </source>
</evidence>
<feature type="transmembrane region" description="Helical" evidence="1">
    <location>
        <begin position="145"/>
        <end position="166"/>
    </location>
</feature>
<proteinExistence type="predicted"/>
<feature type="transmembrane region" description="Helical" evidence="1">
    <location>
        <begin position="108"/>
        <end position="133"/>
    </location>
</feature>
<accession>A0A9W6GY16</accession>
<evidence type="ECO:0000313" key="2">
    <source>
        <dbReference type="EMBL" id="GLI95102.1"/>
    </source>
</evidence>
<dbReference type="Proteomes" id="UP001144323">
    <property type="component" value="Unassembled WGS sequence"/>
</dbReference>
<gene>
    <name evidence="2" type="ORF">LMG27198_40940</name>
</gene>
<protein>
    <submittedName>
        <fullName evidence="2">Uncharacterized protein</fullName>
    </submittedName>
</protein>
<comment type="caution">
    <text evidence="2">The sequence shown here is derived from an EMBL/GenBank/DDBJ whole genome shotgun (WGS) entry which is preliminary data.</text>
</comment>
<evidence type="ECO:0000313" key="3">
    <source>
        <dbReference type="Proteomes" id="UP001144323"/>
    </source>
</evidence>
<keyword evidence="1" id="KW-0812">Transmembrane</keyword>
<dbReference type="RefSeq" id="WP_281805760.1">
    <property type="nucleotide sequence ID" value="NZ_BSEC01000002.1"/>
</dbReference>
<keyword evidence="3" id="KW-1185">Reference proteome</keyword>
<dbReference type="AlphaFoldDB" id="A0A9W6GY16"/>
<organism evidence="2 3">
    <name type="scientific">Methylocystis echinoides</name>
    <dbReference type="NCBI Taxonomy" id="29468"/>
    <lineage>
        <taxon>Bacteria</taxon>
        <taxon>Pseudomonadati</taxon>
        <taxon>Pseudomonadota</taxon>
        <taxon>Alphaproteobacteria</taxon>
        <taxon>Hyphomicrobiales</taxon>
        <taxon>Methylocystaceae</taxon>
        <taxon>Methylocystis</taxon>
    </lineage>
</organism>
<dbReference type="EMBL" id="BSEC01000002">
    <property type="protein sequence ID" value="GLI95102.1"/>
    <property type="molecule type" value="Genomic_DNA"/>
</dbReference>
<keyword evidence="1" id="KW-0472">Membrane</keyword>
<name>A0A9W6GY16_9HYPH</name>